<dbReference type="PANTHER" id="PTHR33133">
    <property type="entry name" value="OS08G0107100 PROTEIN-RELATED"/>
    <property type="match status" value="1"/>
</dbReference>
<organism evidence="2 3">
    <name type="scientific">Datura stramonium</name>
    <name type="common">Jimsonweed</name>
    <name type="synonym">Common thornapple</name>
    <dbReference type="NCBI Taxonomy" id="4076"/>
    <lineage>
        <taxon>Eukaryota</taxon>
        <taxon>Viridiplantae</taxon>
        <taxon>Streptophyta</taxon>
        <taxon>Embryophyta</taxon>
        <taxon>Tracheophyta</taxon>
        <taxon>Spermatophyta</taxon>
        <taxon>Magnoliopsida</taxon>
        <taxon>eudicotyledons</taxon>
        <taxon>Gunneridae</taxon>
        <taxon>Pentapetalae</taxon>
        <taxon>asterids</taxon>
        <taxon>lamiids</taxon>
        <taxon>Solanales</taxon>
        <taxon>Solanaceae</taxon>
        <taxon>Solanoideae</taxon>
        <taxon>Datureae</taxon>
        <taxon>Datura</taxon>
    </lineage>
</organism>
<sequence>MSANTHTLNLWGVLSESKRIINAHSRHFLALSVLFLLPLSFSLIIYPIFQATIFESVSPFPDGKYLSILLLRCRLPDDPTRIQTRTQLPADAQFLLVPLVYLSLQFSFDFVLYNHLQHFSWVFGVAVSWDWAGLRDSDYFNEFSSLFWDCACIGFDWAAGEANGGWTSFGVIFQMVVCSGFATLLMLQNLAANVVLYMYCKAYHGELAFEIAEEFAVVCVCLLTMRRFLMLFVLFKIDVPKRFATF</sequence>
<dbReference type="EMBL" id="JACEIK010000426">
    <property type="protein sequence ID" value="MCD7456813.1"/>
    <property type="molecule type" value="Genomic_DNA"/>
</dbReference>
<evidence type="ECO:0000313" key="3">
    <source>
        <dbReference type="Proteomes" id="UP000823775"/>
    </source>
</evidence>
<dbReference type="Proteomes" id="UP000823775">
    <property type="component" value="Unassembled WGS sequence"/>
</dbReference>
<feature type="transmembrane region" description="Helical" evidence="1">
    <location>
        <begin position="215"/>
        <end position="235"/>
    </location>
</feature>
<keyword evidence="1" id="KW-1133">Transmembrane helix</keyword>
<keyword evidence="3" id="KW-1185">Reference proteome</keyword>
<dbReference type="PANTHER" id="PTHR33133:SF7">
    <property type="entry name" value="F26K24.10 PROTEIN-RELATED"/>
    <property type="match status" value="1"/>
</dbReference>
<name>A0ABS8SD91_DATST</name>
<evidence type="ECO:0000313" key="2">
    <source>
        <dbReference type="EMBL" id="MCD7456813.1"/>
    </source>
</evidence>
<proteinExistence type="predicted"/>
<keyword evidence="1" id="KW-0472">Membrane</keyword>
<feature type="transmembrane region" description="Helical" evidence="1">
    <location>
        <begin position="171"/>
        <end position="195"/>
    </location>
</feature>
<feature type="transmembrane region" description="Helical" evidence="1">
    <location>
        <begin position="28"/>
        <end position="49"/>
    </location>
</feature>
<keyword evidence="1" id="KW-0812">Transmembrane</keyword>
<comment type="caution">
    <text evidence="2">The sequence shown here is derived from an EMBL/GenBank/DDBJ whole genome shotgun (WGS) entry which is preliminary data.</text>
</comment>
<reference evidence="2 3" key="1">
    <citation type="journal article" date="2021" name="BMC Genomics">
        <title>Datura genome reveals duplications of psychoactive alkaloid biosynthetic genes and high mutation rate following tissue culture.</title>
        <authorList>
            <person name="Rajewski A."/>
            <person name="Carter-House D."/>
            <person name="Stajich J."/>
            <person name="Litt A."/>
        </authorList>
    </citation>
    <scope>NUCLEOTIDE SEQUENCE [LARGE SCALE GENOMIC DNA]</scope>
    <source>
        <strain evidence="2">AR-01</strain>
    </source>
</reference>
<evidence type="ECO:0000256" key="1">
    <source>
        <dbReference type="SAM" id="Phobius"/>
    </source>
</evidence>
<feature type="transmembrane region" description="Helical" evidence="1">
    <location>
        <begin position="94"/>
        <end position="113"/>
    </location>
</feature>
<protein>
    <submittedName>
        <fullName evidence="2">Uncharacterized protein</fullName>
    </submittedName>
</protein>
<accession>A0ABS8SD91</accession>
<gene>
    <name evidence="2" type="ORF">HAX54_033296</name>
</gene>